<comment type="caution">
    <text evidence="11">The sequence shown here is derived from an EMBL/GenBank/DDBJ whole genome shotgun (WGS) entry which is preliminary data.</text>
</comment>
<dbReference type="Proteomes" id="UP000193467">
    <property type="component" value="Unassembled WGS sequence"/>
</dbReference>
<accession>A0A1Y2FKW5</accession>
<dbReference type="NCBIfam" id="TIGR00879">
    <property type="entry name" value="SP"/>
    <property type="match status" value="1"/>
</dbReference>
<feature type="transmembrane region" description="Helical" evidence="9">
    <location>
        <begin position="164"/>
        <end position="183"/>
    </location>
</feature>
<protein>
    <submittedName>
        <fullName evidence="11">General substrate transporter</fullName>
    </submittedName>
</protein>
<feature type="transmembrane region" description="Helical" evidence="9">
    <location>
        <begin position="12"/>
        <end position="31"/>
    </location>
</feature>
<feature type="transmembrane region" description="Helical" evidence="9">
    <location>
        <begin position="418"/>
        <end position="440"/>
    </location>
</feature>
<feature type="transmembrane region" description="Helical" evidence="9">
    <location>
        <begin position="287"/>
        <end position="310"/>
    </location>
</feature>
<sequence length="523" mass="56636">MGANYAEIRAYGPYTLFVCIFVAFGGFLFGYDSSNIGGVLSMTNWLSIFGYKHPDGVGCAISGVYEGQTYCLSSANRSLITSLLSIGTFFGALSGAPIADRLGRRGGIMTASAVFAVGAAVQTGVETVPGLIVGRVIAGWGVGLVSMMVPMYQSEAAPPAIRGAIVSFYQLSITIGILVSQLVDLGTEKIHSTASWRIPIGLQMVFAVMLFAGCLFIPESPRFLFKRGENEKGRQALSRMRGQSVDSERVQVEMAEILANLEFEKSLGLATYADCFKSGHNGMLGRTMCGILVQMFQQLTGVNFIFYYGTQFFKQSGVGSPYLITVATGIVNVGMTIPGIYLVEKLGRRKFLIYGAVWMSVCNLIIGVVAVTKAGTTSANQVLVGFNLMFIGAFAATWGPGAWVLISELYPLKLRGKAMSLATASNWFWNWCIAFCVPYITDAQYGNLGSKIAFIWFGTSLCGAVWTYFYVPETKSHSLEQLDKMFEANLKPWQTAAWVPEDSAVLSPASTQVKDHGDVEKRA</sequence>
<evidence type="ECO:0000259" key="10">
    <source>
        <dbReference type="PROSITE" id="PS50850"/>
    </source>
</evidence>
<feature type="transmembrane region" description="Helical" evidence="9">
    <location>
        <begin position="195"/>
        <end position="217"/>
    </location>
</feature>
<dbReference type="SUPFAM" id="SSF103473">
    <property type="entry name" value="MFS general substrate transporter"/>
    <property type="match status" value="1"/>
</dbReference>
<dbReference type="FunCoup" id="A0A1Y2FKW5">
    <property type="interactions" value="260"/>
</dbReference>
<dbReference type="InterPro" id="IPR050360">
    <property type="entry name" value="MFS_Sugar_Transporters"/>
</dbReference>
<evidence type="ECO:0000256" key="5">
    <source>
        <dbReference type="ARBA" id="ARBA00022989"/>
    </source>
</evidence>
<dbReference type="GO" id="GO:0005351">
    <property type="term" value="F:carbohydrate:proton symporter activity"/>
    <property type="evidence" value="ECO:0007669"/>
    <property type="project" value="TreeGrafter"/>
</dbReference>
<evidence type="ECO:0000313" key="12">
    <source>
        <dbReference type="Proteomes" id="UP000193467"/>
    </source>
</evidence>
<organism evidence="11 12">
    <name type="scientific">Leucosporidium creatinivorum</name>
    <dbReference type="NCBI Taxonomy" id="106004"/>
    <lineage>
        <taxon>Eukaryota</taxon>
        <taxon>Fungi</taxon>
        <taxon>Dikarya</taxon>
        <taxon>Basidiomycota</taxon>
        <taxon>Pucciniomycotina</taxon>
        <taxon>Microbotryomycetes</taxon>
        <taxon>Leucosporidiales</taxon>
        <taxon>Leucosporidium</taxon>
    </lineage>
</organism>
<evidence type="ECO:0000256" key="8">
    <source>
        <dbReference type="RuleBase" id="RU003346"/>
    </source>
</evidence>
<dbReference type="Gene3D" id="1.20.1250.20">
    <property type="entry name" value="MFS general substrate transporter like domains"/>
    <property type="match status" value="1"/>
</dbReference>
<dbReference type="InterPro" id="IPR005828">
    <property type="entry name" value="MFS_sugar_transport-like"/>
</dbReference>
<dbReference type="InterPro" id="IPR005829">
    <property type="entry name" value="Sugar_transporter_CS"/>
</dbReference>
<dbReference type="PANTHER" id="PTHR48022">
    <property type="entry name" value="PLASTIDIC GLUCOSE TRANSPORTER 4"/>
    <property type="match status" value="1"/>
</dbReference>
<feature type="transmembrane region" description="Helical" evidence="9">
    <location>
        <begin position="322"/>
        <end position="344"/>
    </location>
</feature>
<keyword evidence="3 8" id="KW-0813">Transport</keyword>
<evidence type="ECO:0000256" key="1">
    <source>
        <dbReference type="ARBA" id="ARBA00004141"/>
    </source>
</evidence>
<feature type="transmembrane region" description="Helical" evidence="9">
    <location>
        <begin position="452"/>
        <end position="471"/>
    </location>
</feature>
<feature type="transmembrane region" description="Helical" evidence="9">
    <location>
        <begin position="351"/>
        <end position="371"/>
    </location>
</feature>
<comment type="catalytic activity">
    <reaction evidence="7">
        <text>myo-inositol(out) + H(+)(out) = myo-inositol(in) + H(+)(in)</text>
        <dbReference type="Rhea" id="RHEA:60364"/>
        <dbReference type="ChEBI" id="CHEBI:15378"/>
        <dbReference type="ChEBI" id="CHEBI:17268"/>
    </reaction>
</comment>
<gene>
    <name evidence="11" type="ORF">BCR35DRAFT_321129</name>
</gene>
<evidence type="ECO:0000313" key="11">
    <source>
        <dbReference type="EMBL" id="ORY84631.1"/>
    </source>
</evidence>
<dbReference type="PROSITE" id="PS00216">
    <property type="entry name" value="SUGAR_TRANSPORT_1"/>
    <property type="match status" value="2"/>
</dbReference>
<keyword evidence="12" id="KW-1185">Reference proteome</keyword>
<dbReference type="InterPro" id="IPR036259">
    <property type="entry name" value="MFS_trans_sf"/>
</dbReference>
<dbReference type="AlphaFoldDB" id="A0A1Y2FKW5"/>
<evidence type="ECO:0000256" key="6">
    <source>
        <dbReference type="ARBA" id="ARBA00023136"/>
    </source>
</evidence>
<evidence type="ECO:0000256" key="3">
    <source>
        <dbReference type="ARBA" id="ARBA00022448"/>
    </source>
</evidence>
<dbReference type="Pfam" id="PF00083">
    <property type="entry name" value="Sugar_tr"/>
    <property type="match status" value="1"/>
</dbReference>
<dbReference type="OrthoDB" id="6612291at2759"/>
<dbReference type="CDD" id="cd17356">
    <property type="entry name" value="MFS_HXT"/>
    <property type="match status" value="1"/>
</dbReference>
<keyword evidence="4 9" id="KW-0812">Transmembrane</keyword>
<dbReference type="FunFam" id="1.20.1250.20:FF:000078">
    <property type="entry name" value="MFS maltose transporter, putative"/>
    <property type="match status" value="1"/>
</dbReference>
<proteinExistence type="inferred from homology"/>
<evidence type="ECO:0000256" key="9">
    <source>
        <dbReference type="SAM" id="Phobius"/>
    </source>
</evidence>
<dbReference type="GO" id="GO:0016020">
    <property type="term" value="C:membrane"/>
    <property type="evidence" value="ECO:0007669"/>
    <property type="project" value="UniProtKB-SubCell"/>
</dbReference>
<comment type="similarity">
    <text evidence="2 8">Belongs to the major facilitator superfamily. Sugar transporter (TC 2.A.1.1) family.</text>
</comment>
<keyword evidence="5 9" id="KW-1133">Transmembrane helix</keyword>
<comment type="subcellular location">
    <subcellularLocation>
        <location evidence="1">Membrane</location>
        <topology evidence="1">Multi-pass membrane protein</topology>
    </subcellularLocation>
</comment>
<evidence type="ECO:0000256" key="2">
    <source>
        <dbReference type="ARBA" id="ARBA00010992"/>
    </source>
</evidence>
<dbReference type="PRINTS" id="PR00171">
    <property type="entry name" value="SUGRTRNSPORT"/>
</dbReference>
<dbReference type="InParanoid" id="A0A1Y2FKW5"/>
<dbReference type="PANTHER" id="PTHR48022:SF17">
    <property type="entry name" value="HEXOSE TRANSPORTER"/>
    <property type="match status" value="1"/>
</dbReference>
<name>A0A1Y2FKW5_9BASI</name>
<feature type="transmembrane region" description="Helical" evidence="9">
    <location>
        <begin position="131"/>
        <end position="152"/>
    </location>
</feature>
<dbReference type="InterPro" id="IPR020846">
    <property type="entry name" value="MFS_dom"/>
</dbReference>
<dbReference type="EMBL" id="MCGR01000017">
    <property type="protein sequence ID" value="ORY84631.1"/>
    <property type="molecule type" value="Genomic_DNA"/>
</dbReference>
<dbReference type="InterPro" id="IPR003663">
    <property type="entry name" value="Sugar/inositol_transpt"/>
</dbReference>
<feature type="transmembrane region" description="Helical" evidence="9">
    <location>
        <begin position="79"/>
        <end position="99"/>
    </location>
</feature>
<keyword evidence="6 9" id="KW-0472">Membrane</keyword>
<evidence type="ECO:0000256" key="7">
    <source>
        <dbReference type="ARBA" id="ARBA00049119"/>
    </source>
</evidence>
<feature type="transmembrane region" description="Helical" evidence="9">
    <location>
        <begin position="106"/>
        <end position="125"/>
    </location>
</feature>
<dbReference type="PROSITE" id="PS50850">
    <property type="entry name" value="MFS"/>
    <property type="match status" value="1"/>
</dbReference>
<evidence type="ECO:0000256" key="4">
    <source>
        <dbReference type="ARBA" id="ARBA00022692"/>
    </source>
</evidence>
<reference evidence="11 12" key="1">
    <citation type="submission" date="2016-07" db="EMBL/GenBank/DDBJ databases">
        <title>Pervasive Adenine N6-methylation of Active Genes in Fungi.</title>
        <authorList>
            <consortium name="DOE Joint Genome Institute"/>
            <person name="Mondo S.J."/>
            <person name="Dannebaum R.O."/>
            <person name="Kuo R.C."/>
            <person name="Labutti K."/>
            <person name="Haridas S."/>
            <person name="Kuo A."/>
            <person name="Salamov A."/>
            <person name="Ahrendt S.R."/>
            <person name="Lipzen A."/>
            <person name="Sullivan W."/>
            <person name="Andreopoulos W.B."/>
            <person name="Clum A."/>
            <person name="Lindquist E."/>
            <person name="Daum C."/>
            <person name="Ramamoorthy G.K."/>
            <person name="Gryganskyi A."/>
            <person name="Culley D."/>
            <person name="Magnuson J.K."/>
            <person name="James T.Y."/>
            <person name="O'Malley M.A."/>
            <person name="Stajich J.E."/>
            <person name="Spatafora J.W."/>
            <person name="Visel A."/>
            <person name="Grigoriev I.V."/>
        </authorList>
    </citation>
    <scope>NUCLEOTIDE SEQUENCE [LARGE SCALE GENOMIC DNA]</scope>
    <source>
        <strain evidence="11 12">62-1032</strain>
    </source>
</reference>
<feature type="domain" description="Major facilitator superfamily (MFS) profile" evidence="10">
    <location>
        <begin position="18"/>
        <end position="475"/>
    </location>
</feature>
<feature type="transmembrane region" description="Helical" evidence="9">
    <location>
        <begin position="383"/>
        <end position="406"/>
    </location>
</feature>